<keyword evidence="1 2" id="KW-0238">DNA-binding</keyword>
<evidence type="ECO:0000313" key="4">
    <source>
        <dbReference type="EMBL" id="MDO6452097.1"/>
    </source>
</evidence>
<evidence type="ECO:0000313" key="5">
    <source>
        <dbReference type="Proteomes" id="UP001169862"/>
    </source>
</evidence>
<dbReference type="InterPro" id="IPR001647">
    <property type="entry name" value="HTH_TetR"/>
</dbReference>
<evidence type="ECO:0000256" key="1">
    <source>
        <dbReference type="ARBA" id="ARBA00023125"/>
    </source>
</evidence>
<dbReference type="Gene3D" id="1.10.357.10">
    <property type="entry name" value="Tetracycline Repressor, domain 2"/>
    <property type="match status" value="1"/>
</dbReference>
<dbReference type="PROSITE" id="PS50977">
    <property type="entry name" value="HTH_TETR_2"/>
    <property type="match status" value="1"/>
</dbReference>
<proteinExistence type="predicted"/>
<accession>A0AAW7XEV4</accession>
<feature type="domain" description="HTH tetR-type" evidence="3">
    <location>
        <begin position="4"/>
        <end position="64"/>
    </location>
</feature>
<dbReference type="Pfam" id="PF00440">
    <property type="entry name" value="TetR_N"/>
    <property type="match status" value="1"/>
</dbReference>
<dbReference type="PANTHER" id="PTHR30055:SF235">
    <property type="entry name" value="TRANSCRIPTIONAL REGULATORY PROTEIN"/>
    <property type="match status" value="1"/>
</dbReference>
<dbReference type="InterPro" id="IPR050109">
    <property type="entry name" value="HTH-type_TetR-like_transc_reg"/>
</dbReference>
<dbReference type="EMBL" id="JAUOPG010000001">
    <property type="protein sequence ID" value="MDO6452097.1"/>
    <property type="molecule type" value="Genomic_DNA"/>
</dbReference>
<name>A0AAW7XEV4_9GAMM</name>
<dbReference type="AlphaFoldDB" id="A0AAW7XEV4"/>
<dbReference type="InterPro" id="IPR023772">
    <property type="entry name" value="DNA-bd_HTH_TetR-type_CS"/>
</dbReference>
<sequence>MSQSKTARQIQAAAETLFAEQGFAETTMRQITTAADVNLASVNYHFGSKQGLIQAVAESYLHPLCQYIEDAIHERLSLNSDDTVTLNELIEMLMRGLLQVHNHNTHALSMFSRLLDLAYMKNQEELRTYLLGLYRSRLAVFLELLRQDSSPMDDDEFFWRLHFLLGSMVFTFSNIHTIVRIEKSDLNKDIEIELIFHRMIPVISAGFMARSEQTHFCRL</sequence>
<dbReference type="InterPro" id="IPR041586">
    <property type="entry name" value="PsrA_TetR_C"/>
</dbReference>
<evidence type="ECO:0000259" key="3">
    <source>
        <dbReference type="PROSITE" id="PS50977"/>
    </source>
</evidence>
<dbReference type="SUPFAM" id="SSF48498">
    <property type="entry name" value="Tetracyclin repressor-like, C-terminal domain"/>
    <property type="match status" value="1"/>
</dbReference>
<dbReference type="GO" id="GO:0003700">
    <property type="term" value="F:DNA-binding transcription factor activity"/>
    <property type="evidence" value="ECO:0007669"/>
    <property type="project" value="TreeGrafter"/>
</dbReference>
<comment type="caution">
    <text evidence="4">The sequence shown here is derived from an EMBL/GenBank/DDBJ whole genome shotgun (WGS) entry which is preliminary data.</text>
</comment>
<organism evidence="4 5">
    <name type="scientific">Neptunomonas phycophila</name>
    <dbReference type="NCBI Taxonomy" id="1572645"/>
    <lineage>
        <taxon>Bacteria</taxon>
        <taxon>Pseudomonadati</taxon>
        <taxon>Pseudomonadota</taxon>
        <taxon>Gammaproteobacteria</taxon>
        <taxon>Oceanospirillales</taxon>
        <taxon>Oceanospirillaceae</taxon>
        <taxon>Neptunomonas</taxon>
    </lineage>
</organism>
<reference evidence="4" key="1">
    <citation type="submission" date="2023-07" db="EMBL/GenBank/DDBJ databases">
        <title>Genome content predicts the carbon catabolic preferences of heterotrophic bacteria.</title>
        <authorList>
            <person name="Gralka M."/>
        </authorList>
    </citation>
    <scope>NUCLEOTIDE SEQUENCE</scope>
    <source>
        <strain evidence="4">I2M16</strain>
    </source>
</reference>
<dbReference type="RefSeq" id="WP_303548089.1">
    <property type="nucleotide sequence ID" value="NZ_JAUOPG010000001.1"/>
</dbReference>
<dbReference type="GO" id="GO:0000976">
    <property type="term" value="F:transcription cis-regulatory region binding"/>
    <property type="evidence" value="ECO:0007669"/>
    <property type="project" value="TreeGrafter"/>
</dbReference>
<feature type="DNA-binding region" description="H-T-H motif" evidence="2">
    <location>
        <begin position="27"/>
        <end position="46"/>
    </location>
</feature>
<dbReference type="PRINTS" id="PR00455">
    <property type="entry name" value="HTHTETR"/>
</dbReference>
<gene>
    <name evidence="4" type="ORF">Q4490_00840</name>
</gene>
<dbReference type="InterPro" id="IPR009057">
    <property type="entry name" value="Homeodomain-like_sf"/>
</dbReference>
<evidence type="ECO:0000256" key="2">
    <source>
        <dbReference type="PROSITE-ProRule" id="PRU00335"/>
    </source>
</evidence>
<protein>
    <submittedName>
        <fullName evidence="4">TetR family transcriptional regulator</fullName>
    </submittedName>
</protein>
<dbReference type="Pfam" id="PF17939">
    <property type="entry name" value="TetR_C_30"/>
    <property type="match status" value="1"/>
</dbReference>
<dbReference type="Proteomes" id="UP001169862">
    <property type="component" value="Unassembled WGS sequence"/>
</dbReference>
<dbReference type="SUPFAM" id="SSF46689">
    <property type="entry name" value="Homeodomain-like"/>
    <property type="match status" value="1"/>
</dbReference>
<dbReference type="InterPro" id="IPR036271">
    <property type="entry name" value="Tet_transcr_reg_TetR-rel_C_sf"/>
</dbReference>
<dbReference type="PANTHER" id="PTHR30055">
    <property type="entry name" value="HTH-TYPE TRANSCRIPTIONAL REGULATOR RUTR"/>
    <property type="match status" value="1"/>
</dbReference>
<dbReference type="PROSITE" id="PS01081">
    <property type="entry name" value="HTH_TETR_1"/>
    <property type="match status" value="1"/>
</dbReference>